<feature type="domain" description="Cyclic nucleotide-binding" evidence="12">
    <location>
        <begin position="419"/>
        <end position="516"/>
    </location>
</feature>
<evidence type="ECO:0000256" key="11">
    <source>
        <dbReference type="SAM" id="Phobius"/>
    </source>
</evidence>
<keyword evidence="6" id="KW-0406">Ion transport</keyword>
<evidence type="ECO:0000313" key="13">
    <source>
        <dbReference type="EMBL" id="CAH1452580.1"/>
    </source>
</evidence>
<dbReference type="SUPFAM" id="SSF51206">
    <property type="entry name" value="cAMP-binding domain-like"/>
    <property type="match status" value="1"/>
</dbReference>
<keyword evidence="14" id="KW-1185">Reference proteome</keyword>
<dbReference type="FunFam" id="1.10.287.630:FF:000003">
    <property type="entry name" value="Cyclic nucleotide-gated ion channel 1"/>
    <property type="match status" value="1"/>
</dbReference>
<dbReference type="PANTHER" id="PTHR45651:SF12">
    <property type="entry name" value="CYCLIC NUCLEOTIDE-GATED ION CHANNEL 15-RELATED"/>
    <property type="match status" value="1"/>
</dbReference>
<protein>
    <recommendedName>
        <fullName evidence="12">Cyclic nucleotide-binding domain-containing protein</fullName>
    </recommendedName>
</protein>
<dbReference type="EMBL" id="CAKMRJ010005745">
    <property type="protein sequence ID" value="CAH1452580.1"/>
    <property type="molecule type" value="Genomic_DNA"/>
</dbReference>
<dbReference type="SMART" id="SM00100">
    <property type="entry name" value="cNMP"/>
    <property type="match status" value="1"/>
</dbReference>
<keyword evidence="9" id="KW-0407">Ion channel</keyword>
<feature type="transmembrane region" description="Helical" evidence="11">
    <location>
        <begin position="194"/>
        <end position="213"/>
    </location>
</feature>
<evidence type="ECO:0000256" key="6">
    <source>
        <dbReference type="ARBA" id="ARBA00023065"/>
    </source>
</evidence>
<dbReference type="GO" id="GO:0012505">
    <property type="term" value="C:endomembrane system"/>
    <property type="evidence" value="ECO:0007669"/>
    <property type="project" value="UniProtKB-SubCell"/>
</dbReference>
<dbReference type="InterPro" id="IPR005821">
    <property type="entry name" value="Ion_trans_dom"/>
</dbReference>
<evidence type="ECO:0000256" key="9">
    <source>
        <dbReference type="ARBA" id="ARBA00023303"/>
    </source>
</evidence>
<dbReference type="Gene3D" id="1.10.287.630">
    <property type="entry name" value="Helix hairpin bin"/>
    <property type="match status" value="1"/>
</dbReference>
<dbReference type="AlphaFoldDB" id="A0AAU9PSZ7"/>
<reference evidence="13 14" key="1">
    <citation type="submission" date="2022-01" db="EMBL/GenBank/DDBJ databases">
        <authorList>
            <person name="Xiong W."/>
            <person name="Schranz E."/>
        </authorList>
    </citation>
    <scope>NUCLEOTIDE SEQUENCE [LARGE SCALE GENOMIC DNA]</scope>
</reference>
<dbReference type="Gene3D" id="2.60.120.10">
    <property type="entry name" value="Jelly Rolls"/>
    <property type="match status" value="1"/>
</dbReference>
<accession>A0AAU9PSZ7</accession>
<keyword evidence="8" id="KW-1071">Ligand-gated ion channel</keyword>
<dbReference type="InterPro" id="IPR014710">
    <property type="entry name" value="RmlC-like_jellyroll"/>
</dbReference>
<keyword evidence="3" id="KW-0813">Transport</keyword>
<evidence type="ECO:0000256" key="8">
    <source>
        <dbReference type="ARBA" id="ARBA00023286"/>
    </source>
</evidence>
<comment type="subcellular location">
    <subcellularLocation>
        <location evidence="1">Endomembrane system</location>
        <topology evidence="1">Multi-pass membrane protein</topology>
    </subcellularLocation>
</comment>
<evidence type="ECO:0000256" key="5">
    <source>
        <dbReference type="ARBA" id="ARBA00022989"/>
    </source>
</evidence>
<evidence type="ECO:0000256" key="10">
    <source>
        <dbReference type="SAM" id="MobiDB-lite"/>
    </source>
</evidence>
<dbReference type="Gene3D" id="1.10.287.70">
    <property type="match status" value="1"/>
</dbReference>
<comment type="similarity">
    <text evidence="2">Belongs to the cyclic nucleotide-gated cation channel (TC 1.A.1.5) family.</text>
</comment>
<evidence type="ECO:0000259" key="12">
    <source>
        <dbReference type="PROSITE" id="PS50042"/>
    </source>
</evidence>
<evidence type="ECO:0000256" key="4">
    <source>
        <dbReference type="ARBA" id="ARBA00022692"/>
    </source>
</evidence>
<dbReference type="GO" id="GO:0016020">
    <property type="term" value="C:membrane"/>
    <property type="evidence" value="ECO:0007669"/>
    <property type="project" value="InterPro"/>
</dbReference>
<keyword evidence="4 11" id="KW-0812">Transmembrane</keyword>
<feature type="transmembrane region" description="Helical" evidence="11">
    <location>
        <begin position="119"/>
        <end position="138"/>
    </location>
</feature>
<evidence type="ECO:0000256" key="2">
    <source>
        <dbReference type="ARBA" id="ARBA00010486"/>
    </source>
</evidence>
<evidence type="ECO:0000256" key="7">
    <source>
        <dbReference type="ARBA" id="ARBA00023136"/>
    </source>
</evidence>
<comment type="caution">
    <text evidence="13">The sequence shown here is derived from an EMBL/GenBank/DDBJ whole genome shotgun (WGS) entry which is preliminary data.</text>
</comment>
<dbReference type="SUPFAM" id="SSF81324">
    <property type="entry name" value="Voltage-gated potassium channels"/>
    <property type="match status" value="1"/>
</dbReference>
<name>A0AAU9PSZ7_9ASTR</name>
<dbReference type="GO" id="GO:0005216">
    <property type="term" value="F:monoatomic ion channel activity"/>
    <property type="evidence" value="ECO:0007669"/>
    <property type="project" value="InterPro"/>
</dbReference>
<evidence type="ECO:0000256" key="1">
    <source>
        <dbReference type="ARBA" id="ARBA00004127"/>
    </source>
</evidence>
<feature type="region of interest" description="Disordered" evidence="10">
    <location>
        <begin position="591"/>
        <end position="634"/>
    </location>
</feature>
<keyword evidence="7 11" id="KW-0472">Membrane</keyword>
<dbReference type="InterPro" id="IPR018490">
    <property type="entry name" value="cNMP-bd_dom_sf"/>
</dbReference>
<evidence type="ECO:0000256" key="3">
    <source>
        <dbReference type="ARBA" id="ARBA00022448"/>
    </source>
</evidence>
<keyword evidence="5 11" id="KW-1133">Transmembrane helix</keyword>
<dbReference type="InterPro" id="IPR000595">
    <property type="entry name" value="cNMP-bd_dom"/>
</dbReference>
<proteinExistence type="inferred from homology"/>
<dbReference type="PROSITE" id="PS50096">
    <property type="entry name" value="IQ"/>
    <property type="match status" value="1"/>
</dbReference>
<feature type="transmembrane region" description="Helical" evidence="11">
    <location>
        <begin position="311"/>
        <end position="333"/>
    </location>
</feature>
<evidence type="ECO:0000313" key="14">
    <source>
        <dbReference type="Proteomes" id="UP001157418"/>
    </source>
</evidence>
<gene>
    <name evidence="13" type="ORF">LVIROSA_LOCUS37870</name>
</gene>
<dbReference type="FunFam" id="2.60.120.10:FF:000024">
    <property type="entry name" value="Cyclic nucleotide-gated ion channel 1"/>
    <property type="match status" value="1"/>
</dbReference>
<sequence>MSYANSRSVRFQDEVELPKFQSINADDLFKVKYNIEAKQIPETRIPEKRIEKHTRPSLKSKVLSRVFSEDYERVKKKILDPREKTLASTSDSPSKSLSQSGELVIDSSKIAKRYIKGDLWIDFVAALPLPQLLIWVIIPSLSGSAMANTKNVLRFFIILQYVPRLYLIFPLSSQIVEATGVVTETAWAGAAYNLMLYMLASHVVGACWYLLAVERQEACWRSICVVEDPNCKDEFFDCERTNEASRRSWFQTSNLTNQCVPTSEFYPFGIYGDALESEVTSALFFNKYFYCLWFGLKNLSSLGQNLSTSTYIGEIMFAIVIATVGLVLFALLIGNMQTYLQSTTVRLEEWRIKRTDTEQWMHHRQLPPELRQSVRRYDQYKWVATRGVDEESLLKGLPLDLRRDIKRHLCYDLVRRVPLFDQMDERMLDAICERLQPSLCTQGTCLVREGDPVNEMLFIIRGNLDSYTTNGGRTGFYNSCQIGPGDFCGEELLTWALDPRPSVVLPSSTRTVKAISEVEAFALIAEDLKFVASQFRRLHSKQLRHKFRFYSHQWRTWAACFVQAAWRRYKRRKSVRELQARESFKSVDYESGASLPVHGGGSRRPGGSKPGGGGGGSLQKPTEPDFSVEERNDY</sequence>
<dbReference type="PANTHER" id="PTHR45651">
    <property type="entry name" value="CYCLIC NUCLEOTIDE-GATED ION CHANNEL 15-RELATED-RELATED"/>
    <property type="match status" value="1"/>
</dbReference>
<dbReference type="CDD" id="cd00038">
    <property type="entry name" value="CAP_ED"/>
    <property type="match status" value="1"/>
</dbReference>
<feature type="compositionally biased region" description="Gly residues" evidence="10">
    <location>
        <begin position="598"/>
        <end position="617"/>
    </location>
</feature>
<dbReference type="Pfam" id="PF00520">
    <property type="entry name" value="Ion_trans"/>
    <property type="match status" value="1"/>
</dbReference>
<dbReference type="Proteomes" id="UP001157418">
    <property type="component" value="Unassembled WGS sequence"/>
</dbReference>
<organism evidence="13 14">
    <name type="scientific">Lactuca virosa</name>
    <dbReference type="NCBI Taxonomy" id="75947"/>
    <lineage>
        <taxon>Eukaryota</taxon>
        <taxon>Viridiplantae</taxon>
        <taxon>Streptophyta</taxon>
        <taxon>Embryophyta</taxon>
        <taxon>Tracheophyta</taxon>
        <taxon>Spermatophyta</taxon>
        <taxon>Magnoliopsida</taxon>
        <taxon>eudicotyledons</taxon>
        <taxon>Gunneridae</taxon>
        <taxon>Pentapetalae</taxon>
        <taxon>asterids</taxon>
        <taxon>campanulids</taxon>
        <taxon>Asterales</taxon>
        <taxon>Asteraceae</taxon>
        <taxon>Cichorioideae</taxon>
        <taxon>Cichorieae</taxon>
        <taxon>Lactucinae</taxon>
        <taxon>Lactuca</taxon>
    </lineage>
</organism>
<dbReference type="PROSITE" id="PS50042">
    <property type="entry name" value="CNMP_BINDING_3"/>
    <property type="match status" value="1"/>
</dbReference>